<comment type="caution">
    <text evidence="3">The sequence shown here is derived from an EMBL/GenBank/DDBJ whole genome shotgun (WGS) entry which is preliminary data.</text>
</comment>
<keyword evidence="2" id="KW-0732">Signal</keyword>
<feature type="region of interest" description="Disordered" evidence="1">
    <location>
        <begin position="23"/>
        <end position="43"/>
    </location>
</feature>
<feature type="chain" id="PRO_5015771499" evidence="2">
    <location>
        <begin position="19"/>
        <end position="188"/>
    </location>
</feature>
<organism evidence="3 4">
    <name type="scientific">Polaribacter glomeratus</name>
    <dbReference type="NCBI Taxonomy" id="102"/>
    <lineage>
        <taxon>Bacteria</taxon>
        <taxon>Pseudomonadati</taxon>
        <taxon>Bacteroidota</taxon>
        <taxon>Flavobacteriia</taxon>
        <taxon>Flavobacteriales</taxon>
        <taxon>Flavobacteriaceae</taxon>
    </lineage>
</organism>
<name>A0A2S7WGP5_9FLAO</name>
<sequence>MKKLILLIVLCCAFTAEAQFRNGQRNGQRQRQNDIPQTQQKAPDPNFEVEKYIGIVVYDIEKAAKKSSIKLKSEEGKLFFKTLTDYNKVVKGITRINSFLLRSTKEMVENFQKISMKSGDFSQQPEIIKKMNENLEPLSNTLKEEDKKLDATLKTTLSEKQYKKWIKFNKKLNKTFNQEVEAEVETQD</sequence>
<dbReference type="AlphaFoldDB" id="A0A2S7WGP5"/>
<dbReference type="RefSeq" id="WP_105022096.1">
    <property type="nucleotide sequence ID" value="NZ_MSCM01000002.1"/>
</dbReference>
<gene>
    <name evidence="3" type="ORF">BTO16_12945</name>
</gene>
<dbReference type="EMBL" id="MSCM01000002">
    <property type="protein sequence ID" value="PQJ76780.1"/>
    <property type="molecule type" value="Genomic_DNA"/>
</dbReference>
<dbReference type="Proteomes" id="UP000239068">
    <property type="component" value="Unassembled WGS sequence"/>
</dbReference>
<evidence type="ECO:0000313" key="3">
    <source>
        <dbReference type="EMBL" id="PQJ76780.1"/>
    </source>
</evidence>
<evidence type="ECO:0000256" key="1">
    <source>
        <dbReference type="SAM" id="MobiDB-lite"/>
    </source>
</evidence>
<dbReference type="OrthoDB" id="1201761at2"/>
<keyword evidence="4" id="KW-1185">Reference proteome</keyword>
<reference evidence="3 4" key="1">
    <citation type="submission" date="2016-12" db="EMBL/GenBank/DDBJ databases">
        <title>Trade-off between light-utilization and light-protection in marine flavobacteria.</title>
        <authorList>
            <person name="Kumagai Y."/>
            <person name="Yoshizawa S."/>
            <person name="Kogure K."/>
            <person name="Iwasaki W."/>
        </authorList>
    </citation>
    <scope>NUCLEOTIDE SEQUENCE [LARGE SCALE GENOMIC DNA]</scope>
    <source>
        <strain evidence="3 4">ATCC 43844</strain>
    </source>
</reference>
<proteinExistence type="predicted"/>
<accession>A0A2S7WGP5</accession>
<protein>
    <submittedName>
        <fullName evidence="3">Uncharacterized protein</fullName>
    </submittedName>
</protein>
<feature type="signal peptide" evidence="2">
    <location>
        <begin position="1"/>
        <end position="18"/>
    </location>
</feature>
<evidence type="ECO:0000256" key="2">
    <source>
        <dbReference type="SAM" id="SignalP"/>
    </source>
</evidence>
<evidence type="ECO:0000313" key="4">
    <source>
        <dbReference type="Proteomes" id="UP000239068"/>
    </source>
</evidence>